<organism evidence="2 3">
    <name type="scientific">Lactuca saligna</name>
    <name type="common">Willowleaf lettuce</name>
    <dbReference type="NCBI Taxonomy" id="75948"/>
    <lineage>
        <taxon>Eukaryota</taxon>
        <taxon>Viridiplantae</taxon>
        <taxon>Streptophyta</taxon>
        <taxon>Embryophyta</taxon>
        <taxon>Tracheophyta</taxon>
        <taxon>Spermatophyta</taxon>
        <taxon>Magnoliopsida</taxon>
        <taxon>eudicotyledons</taxon>
        <taxon>Gunneridae</taxon>
        <taxon>Pentapetalae</taxon>
        <taxon>asterids</taxon>
        <taxon>campanulids</taxon>
        <taxon>Asterales</taxon>
        <taxon>Asteraceae</taxon>
        <taxon>Cichorioideae</taxon>
        <taxon>Cichorieae</taxon>
        <taxon>Lactucinae</taxon>
        <taxon>Lactuca</taxon>
    </lineage>
</organism>
<reference evidence="2" key="1">
    <citation type="submission" date="2023-04" db="EMBL/GenBank/DDBJ databases">
        <authorList>
            <person name="Vijverberg K."/>
            <person name="Xiong W."/>
            <person name="Schranz E."/>
        </authorList>
    </citation>
    <scope>NUCLEOTIDE SEQUENCE</scope>
</reference>
<evidence type="ECO:0000313" key="3">
    <source>
        <dbReference type="Proteomes" id="UP001177003"/>
    </source>
</evidence>
<evidence type="ECO:0000256" key="1">
    <source>
        <dbReference type="SAM" id="Coils"/>
    </source>
</evidence>
<dbReference type="EMBL" id="OX465080">
    <property type="protein sequence ID" value="CAI9281269.1"/>
    <property type="molecule type" value="Genomic_DNA"/>
</dbReference>
<sequence>MPVINVVEGMKVDLVALKTEVENAKKDMEQMKKEKYFDTIAMKEKIYKFTGQHFRKLFWKAVNACFEQKFRRVMEKIKSVDTHAYDYLIDRDPTTWSNAFFKREEIVMQLKMGCVRVSVMLLGMLEGNQPSLCYRIFGYL</sequence>
<name>A0AA35YWD1_LACSI</name>
<dbReference type="Proteomes" id="UP001177003">
    <property type="component" value="Chromosome 4"/>
</dbReference>
<keyword evidence="1" id="KW-0175">Coiled coil</keyword>
<protein>
    <submittedName>
        <fullName evidence="2">Uncharacterized protein</fullName>
    </submittedName>
</protein>
<gene>
    <name evidence="2" type="ORF">LSALG_LOCUS20977</name>
</gene>
<dbReference type="AlphaFoldDB" id="A0AA35YWD1"/>
<proteinExistence type="predicted"/>
<evidence type="ECO:0000313" key="2">
    <source>
        <dbReference type="EMBL" id="CAI9281269.1"/>
    </source>
</evidence>
<feature type="coiled-coil region" evidence="1">
    <location>
        <begin position="7"/>
        <end position="34"/>
    </location>
</feature>
<keyword evidence="3" id="KW-1185">Reference proteome</keyword>
<accession>A0AA35YWD1</accession>